<dbReference type="Proteomes" id="UP000034185">
    <property type="component" value="Unassembled WGS sequence"/>
</dbReference>
<evidence type="ECO:0000313" key="3">
    <source>
        <dbReference type="Proteomes" id="UP000034185"/>
    </source>
</evidence>
<protein>
    <recommendedName>
        <fullName evidence="1">Endonuclease/exonuclease/phosphatase domain-containing protein</fullName>
    </recommendedName>
</protein>
<dbReference type="AlphaFoldDB" id="A0A0G2A2K7"/>
<dbReference type="GO" id="GO:0006506">
    <property type="term" value="P:GPI anchor biosynthetic process"/>
    <property type="evidence" value="ECO:0007669"/>
    <property type="project" value="TreeGrafter"/>
</dbReference>
<accession>A0A0G2A2K7</accession>
<dbReference type="Gene3D" id="3.60.10.10">
    <property type="entry name" value="Endonuclease/exonuclease/phosphatase"/>
    <property type="match status" value="1"/>
</dbReference>
<dbReference type="InterPro" id="IPR005135">
    <property type="entry name" value="Endo/exonuclease/phosphatase"/>
</dbReference>
<dbReference type="InterPro" id="IPR051916">
    <property type="entry name" value="GPI-anchor_lipid_remodeler"/>
</dbReference>
<dbReference type="GO" id="GO:0003824">
    <property type="term" value="F:catalytic activity"/>
    <property type="evidence" value="ECO:0007669"/>
    <property type="project" value="InterPro"/>
</dbReference>
<feature type="domain" description="Endonuclease/exonuclease/phosphatase" evidence="1">
    <location>
        <begin position="5"/>
        <end position="223"/>
    </location>
</feature>
<reference evidence="2 3" key="1">
    <citation type="journal article" date="2015" name="Nature">
        <title>rRNA introns, odd ribosomes, and small enigmatic genomes across a large radiation of phyla.</title>
        <authorList>
            <person name="Brown C.T."/>
            <person name="Hug L.A."/>
            <person name="Thomas B.C."/>
            <person name="Sharon I."/>
            <person name="Castelle C.J."/>
            <person name="Singh A."/>
            <person name="Wilkins M.J."/>
            <person name="Williams K.H."/>
            <person name="Banfield J.F."/>
        </authorList>
    </citation>
    <scope>NUCLEOTIDE SEQUENCE [LARGE SCALE GENOMIC DNA]</scope>
</reference>
<organism evidence="2 3">
    <name type="scientific">Candidatus Kaiserbacteria bacterium GW2011_GWB1_52_6</name>
    <dbReference type="NCBI Taxonomy" id="1618674"/>
    <lineage>
        <taxon>Bacteria</taxon>
        <taxon>Candidatus Kaiseribacteriota</taxon>
    </lineage>
</organism>
<name>A0A0G2A2K7_9BACT</name>
<proteinExistence type="predicted"/>
<comment type="caution">
    <text evidence="2">The sequence shown here is derived from an EMBL/GenBank/DDBJ whole genome shotgun (WGS) entry which is preliminary data.</text>
</comment>
<dbReference type="PANTHER" id="PTHR14859">
    <property type="entry name" value="CALCOFLUOR WHITE HYPERSENSITIVE PROTEIN PRECURSOR"/>
    <property type="match status" value="1"/>
</dbReference>
<evidence type="ECO:0000259" key="1">
    <source>
        <dbReference type="Pfam" id="PF03372"/>
    </source>
</evidence>
<sequence>MIDNLDRITKLIQNYQADVVLLQEVDQISPLTRKIDQLSYIQARTGHQFSAYGASSELRRRGKPLYSAGCGIISRYPMTDIENVKFELSFPTPRKGFLSATISIPAYRQAGPPVELTVVSVHFVSFDILKSTSRMDQIERMETVLAHKKAVVIGGDLNISMRSRHMSTLMSKLNVTTHHLGPNDKHLRTYPAIKPQRRIDWIFASPHLTFSDYRVFPERVSDHLAVGSTISL</sequence>
<dbReference type="Pfam" id="PF03372">
    <property type="entry name" value="Exo_endo_phos"/>
    <property type="match status" value="1"/>
</dbReference>
<dbReference type="PANTHER" id="PTHR14859:SF1">
    <property type="entry name" value="PGAP2-INTERACTING PROTEIN"/>
    <property type="match status" value="1"/>
</dbReference>
<dbReference type="EMBL" id="LCRA01000026">
    <property type="protein sequence ID" value="KKW26394.1"/>
    <property type="molecule type" value="Genomic_DNA"/>
</dbReference>
<gene>
    <name evidence="2" type="ORF">UY70_C0026G0007</name>
</gene>
<evidence type="ECO:0000313" key="2">
    <source>
        <dbReference type="EMBL" id="KKW26394.1"/>
    </source>
</evidence>
<dbReference type="SUPFAM" id="SSF56219">
    <property type="entry name" value="DNase I-like"/>
    <property type="match status" value="1"/>
</dbReference>
<dbReference type="GO" id="GO:0016020">
    <property type="term" value="C:membrane"/>
    <property type="evidence" value="ECO:0007669"/>
    <property type="project" value="GOC"/>
</dbReference>
<dbReference type="InterPro" id="IPR036691">
    <property type="entry name" value="Endo/exonu/phosph_ase_sf"/>
</dbReference>